<evidence type="ECO:0000313" key="4">
    <source>
        <dbReference type="Proteomes" id="UP000319792"/>
    </source>
</evidence>
<dbReference type="Pfam" id="PF01243">
    <property type="entry name" value="PNPOx_N"/>
    <property type="match status" value="1"/>
</dbReference>
<feature type="domain" description="Pyridoxamine 5'-phosphate oxidase N-terminal" evidence="2">
    <location>
        <begin position="179"/>
        <end position="280"/>
    </location>
</feature>
<proteinExistence type="predicted"/>
<dbReference type="InterPro" id="IPR012349">
    <property type="entry name" value="Split_barrel_FMN-bd"/>
</dbReference>
<dbReference type="AlphaFoldDB" id="A0A5C5RNL9"/>
<feature type="region of interest" description="Disordered" evidence="1">
    <location>
        <begin position="159"/>
        <end position="178"/>
    </location>
</feature>
<dbReference type="InterPro" id="IPR011576">
    <property type="entry name" value="Pyridox_Oxase_N"/>
</dbReference>
<comment type="caution">
    <text evidence="3">The sequence shown here is derived from an EMBL/GenBank/DDBJ whole genome shotgun (WGS) entry which is preliminary data.</text>
</comment>
<dbReference type="Proteomes" id="UP000319792">
    <property type="component" value="Unassembled WGS sequence"/>
</dbReference>
<organism evidence="3 4">
    <name type="scientific">Tsukamurella sputi</name>
    <dbReference type="NCBI Taxonomy" id="2591848"/>
    <lineage>
        <taxon>Bacteria</taxon>
        <taxon>Bacillati</taxon>
        <taxon>Actinomycetota</taxon>
        <taxon>Actinomycetes</taxon>
        <taxon>Mycobacteriales</taxon>
        <taxon>Tsukamurellaceae</taxon>
        <taxon>Tsukamurella</taxon>
    </lineage>
</organism>
<accession>A0A5C5RNL9</accession>
<reference evidence="3 4" key="1">
    <citation type="submission" date="2019-06" db="EMBL/GenBank/DDBJ databases">
        <authorList>
            <person name="Teng J.L.L."/>
            <person name="Lee H.H."/>
            <person name="Lau S.K.P."/>
            <person name="Woo P.C.Y."/>
        </authorList>
    </citation>
    <scope>NUCLEOTIDE SEQUENCE [LARGE SCALE GENOMIC DNA]</scope>
    <source>
        <strain evidence="3 4">HKU70</strain>
    </source>
</reference>
<reference evidence="3 4" key="2">
    <citation type="submission" date="2019-08" db="EMBL/GenBank/DDBJ databases">
        <title>Tsukamurella conjunctivitidis sp. nov., Tsukamurella assacharolytica sp. nov. and Tsukamurella sputae sp. nov. isolated from patients with conjunctivitis, bacteraemia (lymphoma) and respiratory infection (sputum) in Hong Kong.</title>
        <authorList>
            <person name="Fok K.M.N."/>
            <person name="Fong J.Y.H."/>
        </authorList>
    </citation>
    <scope>NUCLEOTIDE SEQUENCE [LARGE SCALE GENOMIC DNA]</scope>
    <source>
        <strain evidence="3 4">HKU70</strain>
    </source>
</reference>
<dbReference type="PANTHER" id="PTHR42815">
    <property type="entry name" value="FAD-BINDING, PUTATIVE (AFU_ORTHOLOGUE AFUA_6G07600)-RELATED"/>
    <property type="match status" value="1"/>
</dbReference>
<name>A0A5C5RNL9_9ACTN</name>
<gene>
    <name evidence="3" type="ORF">FK268_05410</name>
</gene>
<evidence type="ECO:0000259" key="2">
    <source>
        <dbReference type="Pfam" id="PF01243"/>
    </source>
</evidence>
<evidence type="ECO:0000313" key="3">
    <source>
        <dbReference type="EMBL" id="TWS24689.1"/>
    </source>
</evidence>
<dbReference type="EMBL" id="VIGV01000002">
    <property type="protein sequence ID" value="TWS24689.1"/>
    <property type="molecule type" value="Genomic_DNA"/>
</dbReference>
<evidence type="ECO:0000256" key="1">
    <source>
        <dbReference type="SAM" id="MobiDB-lite"/>
    </source>
</evidence>
<keyword evidence="4" id="KW-1185">Reference proteome</keyword>
<sequence length="292" mass="30979">MPSPAPPRPVASSTDPHGGVFHEGERAVHHRAGLEAQAARHARMLEQRVFSPGMVRFTAARSAVFLTARDGSGMLWTSPVRGLPGFCHGEASTLTVGAAPGADDPLYDLAAGQRVGALFIDFAARRRLRVNGVLTDSGPDGLRVTVEQVYGNCPQYIDREADGELPRPAATSTQRTPSLTPVHRAVLARAGTFILGTTHPLRGPDASHRGGSPGFVRLDGAELWWPDYPGNNVFNSLGNLESDSDAAMYFPGGAGLHVSGTARVLYEQPHLAPGEPAASRLVRFLPRAVVSS</sequence>
<dbReference type="Gene3D" id="2.30.110.10">
    <property type="entry name" value="Electron Transport, Fmn-binding Protein, Chain A"/>
    <property type="match status" value="1"/>
</dbReference>
<dbReference type="PANTHER" id="PTHR42815:SF2">
    <property type="entry name" value="FAD-BINDING, PUTATIVE (AFU_ORTHOLOGUE AFUA_6G07600)-RELATED"/>
    <property type="match status" value="1"/>
</dbReference>
<protein>
    <submittedName>
        <fullName evidence="3">Pyridoxamine 5'-phosphate oxidase</fullName>
    </submittedName>
</protein>
<dbReference type="OrthoDB" id="9786134at2"/>